<evidence type="ECO:0000313" key="3">
    <source>
        <dbReference type="EMBL" id="KAF3509350.1"/>
    </source>
</evidence>
<dbReference type="AlphaFoldDB" id="A0A8S9P2P7"/>
<evidence type="ECO:0000256" key="2">
    <source>
        <dbReference type="SAM" id="Phobius"/>
    </source>
</evidence>
<name>A0A8S9P2P7_BRACR</name>
<evidence type="ECO:0000313" key="4">
    <source>
        <dbReference type="Proteomes" id="UP000712600"/>
    </source>
</evidence>
<feature type="region of interest" description="Disordered" evidence="1">
    <location>
        <begin position="73"/>
        <end position="102"/>
    </location>
</feature>
<proteinExistence type="predicted"/>
<keyword evidence="2" id="KW-1133">Transmembrane helix</keyword>
<organism evidence="3 4">
    <name type="scientific">Brassica cretica</name>
    <name type="common">Mustard</name>
    <dbReference type="NCBI Taxonomy" id="69181"/>
    <lineage>
        <taxon>Eukaryota</taxon>
        <taxon>Viridiplantae</taxon>
        <taxon>Streptophyta</taxon>
        <taxon>Embryophyta</taxon>
        <taxon>Tracheophyta</taxon>
        <taxon>Spermatophyta</taxon>
        <taxon>Magnoliopsida</taxon>
        <taxon>eudicotyledons</taxon>
        <taxon>Gunneridae</taxon>
        <taxon>Pentapetalae</taxon>
        <taxon>rosids</taxon>
        <taxon>malvids</taxon>
        <taxon>Brassicales</taxon>
        <taxon>Brassicaceae</taxon>
        <taxon>Brassiceae</taxon>
        <taxon>Brassica</taxon>
    </lineage>
</organism>
<dbReference type="Proteomes" id="UP000712600">
    <property type="component" value="Unassembled WGS sequence"/>
</dbReference>
<protein>
    <submittedName>
        <fullName evidence="3">Uncharacterized protein</fullName>
    </submittedName>
</protein>
<gene>
    <name evidence="3" type="ORF">F2Q69_00008029</name>
</gene>
<feature type="transmembrane region" description="Helical" evidence="2">
    <location>
        <begin position="112"/>
        <end position="131"/>
    </location>
</feature>
<reference evidence="3" key="1">
    <citation type="submission" date="2019-12" db="EMBL/GenBank/DDBJ databases">
        <title>Genome sequencing and annotation of Brassica cretica.</title>
        <authorList>
            <person name="Studholme D.J."/>
            <person name="Sarris P."/>
        </authorList>
    </citation>
    <scope>NUCLEOTIDE SEQUENCE</scope>
    <source>
        <strain evidence="3">PFS-109/04</strain>
        <tissue evidence="3">Leaf</tissue>
    </source>
</reference>
<comment type="caution">
    <text evidence="3">The sequence shown here is derived from an EMBL/GenBank/DDBJ whole genome shotgun (WGS) entry which is preliminary data.</text>
</comment>
<evidence type="ECO:0000256" key="1">
    <source>
        <dbReference type="SAM" id="MobiDB-lite"/>
    </source>
</evidence>
<feature type="compositionally biased region" description="Polar residues" evidence="1">
    <location>
        <begin position="75"/>
        <end position="93"/>
    </location>
</feature>
<keyword evidence="2" id="KW-0812">Transmembrane</keyword>
<sequence>MTSKIVKAGRLLRAQVRVPEIPLFPIWIRLTRRLPASHPKPVHTQGFGSDQLRFLDFRESLRANMVAVRPRLSVHQGNGTEQSTNTETESRASLSGAGEGVSRRRWDSPLKLSLLFIVMVFSYSVTCFLRLTKLLLFGLDLYSAPLELTSTASVYGLESTGNRLCVREKSAHPVVELSGSVSFFAPPSSLHPLQPLRTGCASVLVILNFNIYSLVVSSGSQAITATSHTAVTLFTLWLDMVSTISGEIYASGPRLSSGPVQSIVTLQPHCCIFCNAVSIVTLRHLYSSDTITIYRTSPLCPAEILHCYDHILDFSLSAESSFVKLSFKATTHLKIDFLATTSPLRFHHTTPSQASTVLHRIDTTVLPPLSLSSELLQECGPARSSRYYITAASPSQYAVSSIDGSSQSRLYDPPPLSSSQELLYKSVDSPDLISTTSPLRLHYIMPSQASTVLHIVGTVSPSPELLSSTKVPGLLAIKTLWLGSSTSISTFLCFFERGL</sequence>
<accession>A0A8S9P2P7</accession>
<keyword evidence="2" id="KW-0472">Membrane</keyword>
<dbReference type="EMBL" id="QGKX02001521">
    <property type="protein sequence ID" value="KAF3509350.1"/>
    <property type="molecule type" value="Genomic_DNA"/>
</dbReference>